<comment type="caution">
    <text evidence="2">The sequence shown here is derived from an EMBL/GenBank/DDBJ whole genome shotgun (WGS) entry which is preliminary data.</text>
</comment>
<organism evidence="2 3">
    <name type="scientific">Polarella glacialis</name>
    <name type="common">Dinoflagellate</name>
    <dbReference type="NCBI Taxonomy" id="89957"/>
    <lineage>
        <taxon>Eukaryota</taxon>
        <taxon>Sar</taxon>
        <taxon>Alveolata</taxon>
        <taxon>Dinophyceae</taxon>
        <taxon>Suessiales</taxon>
        <taxon>Suessiaceae</taxon>
        <taxon>Polarella</taxon>
    </lineage>
</organism>
<proteinExistence type="predicted"/>
<feature type="compositionally biased region" description="Low complexity" evidence="1">
    <location>
        <begin position="14"/>
        <end position="25"/>
    </location>
</feature>
<evidence type="ECO:0000313" key="3">
    <source>
        <dbReference type="Proteomes" id="UP000654075"/>
    </source>
</evidence>
<feature type="region of interest" description="Disordered" evidence="1">
    <location>
        <begin position="1"/>
        <end position="29"/>
    </location>
</feature>
<dbReference type="EMBL" id="CAJNNV010007166">
    <property type="protein sequence ID" value="CAE8594567.1"/>
    <property type="molecule type" value="Genomic_DNA"/>
</dbReference>
<dbReference type="Proteomes" id="UP000654075">
    <property type="component" value="Unassembled WGS sequence"/>
</dbReference>
<evidence type="ECO:0000256" key="1">
    <source>
        <dbReference type="SAM" id="MobiDB-lite"/>
    </source>
</evidence>
<name>A0A813E0N7_POLGL</name>
<evidence type="ECO:0000313" key="2">
    <source>
        <dbReference type="EMBL" id="CAE8594567.1"/>
    </source>
</evidence>
<feature type="region of interest" description="Disordered" evidence="1">
    <location>
        <begin position="41"/>
        <end position="85"/>
    </location>
</feature>
<accession>A0A813E0N7</accession>
<sequence length="85" mass="9728">MGKKSSNKKKEEVAPSAPAASAAPSDWTATLDDKERELETEKMAVRQKKAEENARQAQKDVKWKEWKNQEAAKDARKKVRNDSQW</sequence>
<reference evidence="2" key="1">
    <citation type="submission" date="2021-02" db="EMBL/GenBank/DDBJ databases">
        <authorList>
            <person name="Dougan E. K."/>
            <person name="Rhodes N."/>
            <person name="Thang M."/>
            <person name="Chan C."/>
        </authorList>
    </citation>
    <scope>NUCLEOTIDE SEQUENCE</scope>
</reference>
<protein>
    <submittedName>
        <fullName evidence="2">Uncharacterized protein</fullName>
    </submittedName>
</protein>
<keyword evidence="3" id="KW-1185">Reference proteome</keyword>
<dbReference type="AlphaFoldDB" id="A0A813E0N7"/>
<gene>
    <name evidence="2" type="ORF">PGLA1383_LOCUS13099</name>
</gene>
<feature type="non-terminal residue" evidence="2">
    <location>
        <position position="85"/>
    </location>
</feature>
<feature type="compositionally biased region" description="Basic and acidic residues" evidence="1">
    <location>
        <begin position="41"/>
        <end position="74"/>
    </location>
</feature>